<proteinExistence type="predicted"/>
<dbReference type="Gene3D" id="3.90.550.10">
    <property type="entry name" value="Spore Coat Polysaccharide Biosynthesis Protein SpsA, Chain A"/>
    <property type="match status" value="1"/>
</dbReference>
<dbReference type="Proteomes" id="UP000232133">
    <property type="component" value="Chromosome"/>
</dbReference>
<dbReference type="PANTHER" id="PTHR10859">
    <property type="entry name" value="GLYCOSYL TRANSFERASE"/>
    <property type="match status" value="1"/>
</dbReference>
<dbReference type="SUPFAM" id="SSF53448">
    <property type="entry name" value="Nucleotide-diphospho-sugar transferases"/>
    <property type="match status" value="1"/>
</dbReference>
<accession>A0A2H4U6Q8</accession>
<dbReference type="GeneID" id="35118660"/>
<dbReference type="EMBL" id="CP017803">
    <property type="protein sequence ID" value="ATZ59774.1"/>
    <property type="molecule type" value="Genomic_DNA"/>
</dbReference>
<organism evidence="2 3">
    <name type="scientific">Methanobrevibacter smithii</name>
    <dbReference type="NCBI Taxonomy" id="2173"/>
    <lineage>
        <taxon>Archaea</taxon>
        <taxon>Methanobacteriati</taxon>
        <taxon>Methanobacteriota</taxon>
        <taxon>Methanomada group</taxon>
        <taxon>Methanobacteria</taxon>
        <taxon>Methanobacteriales</taxon>
        <taxon>Methanobacteriaceae</taxon>
        <taxon>Methanobrevibacter</taxon>
    </lineage>
</organism>
<dbReference type="AlphaFoldDB" id="A0A2H4U6Q8"/>
<dbReference type="InterPro" id="IPR029044">
    <property type="entry name" value="Nucleotide-diphossugar_trans"/>
</dbReference>
<protein>
    <submittedName>
        <fullName evidence="2">Dolichyl-phosphate mannose synthase</fullName>
    </submittedName>
</protein>
<dbReference type="GO" id="GO:0006487">
    <property type="term" value="P:protein N-linked glycosylation"/>
    <property type="evidence" value="ECO:0007669"/>
    <property type="project" value="TreeGrafter"/>
</dbReference>
<name>A0A2H4U6Q8_METSM</name>
<dbReference type="PANTHER" id="PTHR10859:SF91">
    <property type="entry name" value="DOLICHYL-PHOSPHATE BETA-GLUCOSYLTRANSFERASE"/>
    <property type="match status" value="1"/>
</dbReference>
<dbReference type="InterPro" id="IPR001173">
    <property type="entry name" value="Glyco_trans_2-like"/>
</dbReference>
<dbReference type="Pfam" id="PF00535">
    <property type="entry name" value="Glycos_transf_2"/>
    <property type="match status" value="1"/>
</dbReference>
<dbReference type="RefSeq" id="WP_004035200.1">
    <property type="nucleotide sequence ID" value="NZ_CAYASX010000014.1"/>
</dbReference>
<feature type="domain" description="Glycosyltransferase 2-like" evidence="1">
    <location>
        <begin position="19"/>
        <end position="179"/>
    </location>
</feature>
<gene>
    <name evidence="2" type="ORF">BK798_04740</name>
</gene>
<reference evidence="2 3" key="1">
    <citation type="submission" date="2016-10" db="EMBL/GenBank/DDBJ databases">
        <authorList>
            <person name="Varghese N."/>
        </authorList>
    </citation>
    <scope>NUCLEOTIDE SEQUENCE [LARGE SCALE GENOMIC DNA]</scope>
    <source>
        <strain evidence="2 3">KB11</strain>
    </source>
</reference>
<evidence type="ECO:0000313" key="3">
    <source>
        <dbReference type="Proteomes" id="UP000232133"/>
    </source>
</evidence>
<dbReference type="CDD" id="cd04179">
    <property type="entry name" value="DPM_DPG-synthase_like"/>
    <property type="match status" value="1"/>
</dbReference>
<sequence>MTAKSEFKVSMEDRKQTYVIIPAYNEETRVRPVIEAIADMGFKIILVNDGSSDGTLDVLKDVQMKYPENIFIYSHVINRGVGLAMQTGFEAVLKHNPKYIVNIDADGQHSVDDLERVLEPLIAGRAEAVIGVRSLSDMPKSKNFGNSVMNILTHIFYGVNVSDSQTGFRALTRSALDKISINAQGYLISSEFIREINDNNIPFEEVTIETIYTPETQAKGTNYKVGIKILFTMIRHKLFD</sequence>
<evidence type="ECO:0000313" key="2">
    <source>
        <dbReference type="EMBL" id="ATZ59774.1"/>
    </source>
</evidence>
<evidence type="ECO:0000259" key="1">
    <source>
        <dbReference type="Pfam" id="PF00535"/>
    </source>
</evidence>